<evidence type="ECO:0000256" key="5">
    <source>
        <dbReference type="ARBA" id="ARBA00022989"/>
    </source>
</evidence>
<keyword evidence="3 7" id="KW-0812">Transmembrane</keyword>
<dbReference type="InterPro" id="IPR039542">
    <property type="entry name" value="Erv_N"/>
</dbReference>
<dbReference type="OrthoDB" id="72053at2759"/>
<dbReference type="Pfam" id="PF00085">
    <property type="entry name" value="Thioredoxin"/>
    <property type="match status" value="1"/>
</dbReference>
<dbReference type="GO" id="GO:0016020">
    <property type="term" value="C:membrane"/>
    <property type="evidence" value="ECO:0007669"/>
    <property type="project" value="UniProtKB-SubCell"/>
</dbReference>
<dbReference type="PANTHER" id="PTHR10984">
    <property type="entry name" value="ENDOPLASMIC RETICULUM-GOLGI INTERMEDIATE COMPARTMENT PROTEIN"/>
    <property type="match status" value="1"/>
</dbReference>
<evidence type="ECO:0000256" key="2">
    <source>
        <dbReference type="ARBA" id="ARBA00006347"/>
    </source>
</evidence>
<dbReference type="GO" id="GO:0005783">
    <property type="term" value="C:endoplasmic reticulum"/>
    <property type="evidence" value="ECO:0007669"/>
    <property type="project" value="TreeGrafter"/>
</dbReference>
<dbReference type="AlphaFoldDB" id="A0A2G5CTI2"/>
<keyword evidence="6 7" id="KW-0472">Membrane</keyword>
<sequence length="473" mass="54050">MVSLNRIRNVDFFRRLSRDSTEATSLGAFISILAFLLMAYLIYMELNEYSAVSTSTSILLDRTMDDELLLIKFDISFPALSCAFASVDVNDVLGTTRINITKYIRKYPIYPNTSSSGPEFLPAAIRKLLKHGDEGYDEGSVSLTSANFERFIKQYTILVVNFFAPWCDWSNNLKPSWEKTSQIIRERYDPYLDWRILLAKVDCSMEVELCRRNHIQGYPSIQIFRGRHHDHEFYSGDRDTETLVATMESLVALIPKESDHRSLVDNNDDATDITKRPAALTGGCRIIAFLHVKKVPGNFVIAARSDAHCFDTSLINMTHIINHLTIGKRISPRILADLQRLSPYFGLNLDRLKDREYITERDDANGKATFEHYLQIVKTELVSRRLISEFKLIDAYEYTAHSSLVESAHPVVKFDFELSPWKVLVTENQKSIPWFVTNVCVTLGGVFTVAGILDSLLHNTWGRRKKIKLGKNI</sequence>
<evidence type="ECO:0000313" key="9">
    <source>
        <dbReference type="EMBL" id="PIA34592.1"/>
    </source>
</evidence>
<proteinExistence type="inferred from homology"/>
<evidence type="ECO:0000259" key="8">
    <source>
        <dbReference type="PROSITE" id="PS51352"/>
    </source>
</evidence>
<evidence type="ECO:0000256" key="3">
    <source>
        <dbReference type="ARBA" id="ARBA00022692"/>
    </source>
</evidence>
<feature type="transmembrane region" description="Helical" evidence="7">
    <location>
        <begin position="21"/>
        <end position="43"/>
    </location>
</feature>
<reference evidence="9 10" key="1">
    <citation type="submission" date="2017-09" db="EMBL/GenBank/DDBJ databases">
        <title>WGS assembly of Aquilegia coerulea Goldsmith.</title>
        <authorList>
            <person name="Hodges S."/>
            <person name="Kramer E."/>
            <person name="Nordborg M."/>
            <person name="Tomkins J."/>
            <person name="Borevitz J."/>
            <person name="Derieg N."/>
            <person name="Yan J."/>
            <person name="Mihaltcheva S."/>
            <person name="Hayes R.D."/>
            <person name="Rokhsar D."/>
        </authorList>
    </citation>
    <scope>NUCLEOTIDE SEQUENCE [LARGE SCALE GENOMIC DNA]</scope>
    <source>
        <strain evidence="10">cv. Goldsmith</strain>
    </source>
</reference>
<comment type="subcellular location">
    <subcellularLocation>
        <location evidence="1">Membrane</location>
        <topology evidence="1">Single-pass membrane protein</topology>
    </subcellularLocation>
</comment>
<evidence type="ECO:0000256" key="6">
    <source>
        <dbReference type="ARBA" id="ARBA00023136"/>
    </source>
</evidence>
<gene>
    <name evidence="9" type="ORF">AQUCO_03700109v1</name>
</gene>
<dbReference type="Pfam" id="PF13850">
    <property type="entry name" value="ERGIC_N"/>
    <property type="match status" value="1"/>
</dbReference>
<dbReference type="InterPro" id="IPR012936">
    <property type="entry name" value="Erv_C"/>
</dbReference>
<organism evidence="9 10">
    <name type="scientific">Aquilegia coerulea</name>
    <name type="common">Rocky mountain columbine</name>
    <dbReference type="NCBI Taxonomy" id="218851"/>
    <lineage>
        <taxon>Eukaryota</taxon>
        <taxon>Viridiplantae</taxon>
        <taxon>Streptophyta</taxon>
        <taxon>Embryophyta</taxon>
        <taxon>Tracheophyta</taxon>
        <taxon>Spermatophyta</taxon>
        <taxon>Magnoliopsida</taxon>
        <taxon>Ranunculales</taxon>
        <taxon>Ranunculaceae</taxon>
        <taxon>Thalictroideae</taxon>
        <taxon>Aquilegia</taxon>
    </lineage>
</organism>
<dbReference type="Gene3D" id="3.40.30.10">
    <property type="entry name" value="Glutaredoxin"/>
    <property type="match status" value="1"/>
</dbReference>
<evidence type="ECO:0000256" key="7">
    <source>
        <dbReference type="SAM" id="Phobius"/>
    </source>
</evidence>
<dbReference type="STRING" id="218851.A0A2G5CTI2"/>
<dbReference type="Pfam" id="PF07970">
    <property type="entry name" value="COPIIcoated_ERV"/>
    <property type="match status" value="1"/>
</dbReference>
<name>A0A2G5CTI2_AQUCA</name>
<dbReference type="InterPro" id="IPR045888">
    <property type="entry name" value="Erv"/>
</dbReference>
<keyword evidence="10" id="KW-1185">Reference proteome</keyword>
<feature type="transmembrane region" description="Helical" evidence="7">
    <location>
        <begin position="432"/>
        <end position="457"/>
    </location>
</feature>
<evidence type="ECO:0000313" key="10">
    <source>
        <dbReference type="Proteomes" id="UP000230069"/>
    </source>
</evidence>
<dbReference type="SUPFAM" id="SSF52833">
    <property type="entry name" value="Thioredoxin-like"/>
    <property type="match status" value="1"/>
</dbReference>
<comment type="similarity">
    <text evidence="2">Belongs to the protein disulfide isomerase family.</text>
</comment>
<dbReference type="PANTHER" id="PTHR10984:SF37">
    <property type="entry name" value="PROTEIN DISULFIDE-ISOMERASE 5-3"/>
    <property type="match status" value="1"/>
</dbReference>
<dbReference type="Proteomes" id="UP000230069">
    <property type="component" value="Unassembled WGS sequence"/>
</dbReference>
<dbReference type="EMBL" id="KZ305054">
    <property type="protein sequence ID" value="PIA34592.1"/>
    <property type="molecule type" value="Genomic_DNA"/>
</dbReference>
<protein>
    <recommendedName>
        <fullName evidence="8">Thioredoxin domain-containing protein</fullName>
    </recommendedName>
</protein>
<accession>A0A2G5CTI2</accession>
<feature type="domain" description="Thioredoxin" evidence="8">
    <location>
        <begin position="132"/>
        <end position="252"/>
    </location>
</feature>
<keyword evidence="5 7" id="KW-1133">Transmembrane helix</keyword>
<dbReference type="FunFam" id="3.40.30.10:FF:000174">
    <property type="entry name" value="Protein disulfide-isomerase 5-4"/>
    <property type="match status" value="1"/>
</dbReference>
<dbReference type="CDD" id="cd02961">
    <property type="entry name" value="PDI_a_family"/>
    <property type="match status" value="1"/>
</dbReference>
<evidence type="ECO:0000256" key="1">
    <source>
        <dbReference type="ARBA" id="ARBA00004167"/>
    </source>
</evidence>
<dbReference type="PROSITE" id="PS51352">
    <property type="entry name" value="THIOREDOXIN_2"/>
    <property type="match status" value="1"/>
</dbReference>
<dbReference type="InterPro" id="IPR013766">
    <property type="entry name" value="Thioredoxin_domain"/>
</dbReference>
<evidence type="ECO:0000256" key="4">
    <source>
        <dbReference type="ARBA" id="ARBA00022729"/>
    </source>
</evidence>
<keyword evidence="4" id="KW-0732">Signal</keyword>
<dbReference type="InParanoid" id="A0A2G5CTI2"/>
<dbReference type="GO" id="GO:0030134">
    <property type="term" value="C:COPII-coated ER to Golgi transport vesicle"/>
    <property type="evidence" value="ECO:0007669"/>
    <property type="project" value="TreeGrafter"/>
</dbReference>
<dbReference type="InterPro" id="IPR036249">
    <property type="entry name" value="Thioredoxin-like_sf"/>
</dbReference>